<feature type="domain" description="AB hydrolase-1" evidence="12">
    <location>
        <begin position="29"/>
        <end position="240"/>
    </location>
</feature>
<evidence type="ECO:0000256" key="11">
    <source>
        <dbReference type="ARBA" id="ARBA00047972"/>
    </source>
</evidence>
<evidence type="ECO:0000256" key="9">
    <source>
        <dbReference type="ARBA" id="ARBA00046047"/>
    </source>
</evidence>
<evidence type="ECO:0000313" key="13">
    <source>
        <dbReference type="EMBL" id="MBL6761583.1"/>
    </source>
</evidence>
<evidence type="ECO:0000256" key="10">
    <source>
        <dbReference type="ARBA" id="ARBA00047409"/>
    </source>
</evidence>
<dbReference type="Gene3D" id="3.40.50.1820">
    <property type="entry name" value="alpha/beta hydrolase"/>
    <property type="match status" value="1"/>
</dbReference>
<comment type="catalytic activity">
    <reaction evidence="10">
        <text>S-hexadecanoyl-L-cysteinyl-[protein] + H2O = L-cysteinyl-[protein] + hexadecanoate + H(+)</text>
        <dbReference type="Rhea" id="RHEA:19233"/>
        <dbReference type="Rhea" id="RHEA-COMP:10131"/>
        <dbReference type="Rhea" id="RHEA-COMP:11032"/>
        <dbReference type="ChEBI" id="CHEBI:7896"/>
        <dbReference type="ChEBI" id="CHEBI:15377"/>
        <dbReference type="ChEBI" id="CHEBI:15378"/>
        <dbReference type="ChEBI" id="CHEBI:29950"/>
        <dbReference type="ChEBI" id="CHEBI:74151"/>
        <dbReference type="EC" id="3.1.2.22"/>
    </reaction>
    <physiologicalReaction direction="left-to-right" evidence="10">
        <dbReference type="Rhea" id="RHEA:19234"/>
    </physiologicalReaction>
</comment>
<keyword evidence="2 13" id="KW-0378">Hydrolase</keyword>
<comment type="function">
    <text evidence="9">Acts as an acyl-protein thioesterase that hydrolyzes fatty acids from acylated residues in proteins. Regulates the mitochondrial S-depalmitoylation of the nucleophilic active site residue of peroxiredoxin-5/PRDX5, a key antioxidant protein, therefore modulating mitochondrial antioxidant ability. Also catalyzes the deglucuronidation of mycophenolic acid acyl-glucuronide, an active metabolite of the immunosuppressant drug mycophenolate.</text>
</comment>
<dbReference type="EMBL" id="JADHOK010000020">
    <property type="protein sequence ID" value="MBL6761583.1"/>
    <property type="molecule type" value="Genomic_DNA"/>
</dbReference>
<dbReference type="EC" id="3.1.2.22" evidence="1"/>
<dbReference type="PANTHER" id="PTHR16138">
    <property type="entry name" value="MYCOPHENOLIC ACID ACYL-GLUCURONIDE ESTERASE, MITOCHONDRIAL"/>
    <property type="match status" value="1"/>
</dbReference>
<dbReference type="SUPFAM" id="SSF53474">
    <property type="entry name" value="alpha/beta-Hydrolases"/>
    <property type="match status" value="1"/>
</dbReference>
<gene>
    <name evidence="13" type="ORF">ISQ19_02685</name>
</gene>
<reference evidence="13" key="1">
    <citation type="submission" date="2020-10" db="EMBL/GenBank/DDBJ databases">
        <title>Microbiome of the Black Sea water column analyzed by genome centric metagenomics.</title>
        <authorList>
            <person name="Cabello-Yeves P.J."/>
            <person name="Callieri C."/>
            <person name="Picazo A."/>
            <person name="Mehrshad M."/>
            <person name="Haro-Moreno J.M."/>
            <person name="Roda-Garcia J."/>
            <person name="Dzembekova N."/>
            <person name="Slabakova V."/>
            <person name="Slabakova N."/>
            <person name="Moncheva S."/>
            <person name="Rodriguez-Valera F."/>
        </authorList>
    </citation>
    <scope>NUCLEOTIDE SEQUENCE</scope>
    <source>
        <strain evidence="13">BS307-5m-G5</strain>
    </source>
</reference>
<dbReference type="EC" id="3.1.1.93" evidence="4"/>
<keyword evidence="3" id="KW-0809">Transit peptide</keyword>
<name>A0A937HJK2_9PROT</name>
<evidence type="ECO:0000256" key="1">
    <source>
        <dbReference type="ARBA" id="ARBA00012423"/>
    </source>
</evidence>
<dbReference type="Proteomes" id="UP000785783">
    <property type="component" value="Unassembled WGS sequence"/>
</dbReference>
<protein>
    <recommendedName>
        <fullName evidence="5">Palmitoyl-protein thioesterase ABHD10, mitochondrial</fullName>
        <ecNumber evidence="4">3.1.1.93</ecNumber>
        <ecNumber evidence="1">3.1.2.22</ecNumber>
    </recommendedName>
    <alternativeName>
        <fullName evidence="7">Acyl-protein thioesterase ABHD10</fullName>
    </alternativeName>
    <alternativeName>
        <fullName evidence="8">Alpha/beta hydrolase domain-containing protein 10</fullName>
    </alternativeName>
    <alternativeName>
        <fullName evidence="6">Mycophenolic acid acyl-glucuronide esterase, mitochondrial</fullName>
    </alternativeName>
</protein>
<dbReference type="AlphaFoldDB" id="A0A937HJK2"/>
<evidence type="ECO:0000259" key="12">
    <source>
        <dbReference type="Pfam" id="PF12697"/>
    </source>
</evidence>
<proteinExistence type="predicted"/>
<dbReference type="GO" id="GO:0102390">
    <property type="term" value="F:mycophenolic acid acyl-glucuronide esterase activity"/>
    <property type="evidence" value="ECO:0007669"/>
    <property type="project" value="UniProtKB-EC"/>
</dbReference>
<evidence type="ECO:0000256" key="8">
    <source>
        <dbReference type="ARBA" id="ARBA00042704"/>
    </source>
</evidence>
<dbReference type="GO" id="GO:0008474">
    <property type="term" value="F:palmitoyl-(protein) hydrolase activity"/>
    <property type="evidence" value="ECO:0007669"/>
    <property type="project" value="UniProtKB-EC"/>
</dbReference>
<dbReference type="PANTHER" id="PTHR16138:SF7">
    <property type="entry name" value="PALMITOYL-PROTEIN THIOESTERASE ABHD10, MITOCHONDRIAL"/>
    <property type="match status" value="1"/>
</dbReference>
<evidence type="ECO:0000256" key="2">
    <source>
        <dbReference type="ARBA" id="ARBA00022801"/>
    </source>
</evidence>
<dbReference type="InterPro" id="IPR052382">
    <property type="entry name" value="ABHD10_acyl-thioesterase"/>
</dbReference>
<dbReference type="InterPro" id="IPR000073">
    <property type="entry name" value="AB_hydrolase_1"/>
</dbReference>
<sequence>MMKFLDRPDTNLGPQKLAYDQQSGQGCGVVFCGGFRSDMSGTKATALADWAKANNRPFTRFDYFGHGASSGDFTDGTMSHWRGDIPSILDNLCDDRQVLVGSSFGGWLSLMATLDRPEKVAALVLIAPAIDMTERLMWARFSDKARAKLMDEGLIYDPSQYDPGGYPITRALIEDGRTHLMLDSPIDINVPVRILHGQQDDAVPWQLSLELSDQLATPDVELHLMKNGDHRLSEPHEIARLIELIEALDV</sequence>
<dbReference type="Pfam" id="PF12697">
    <property type="entry name" value="Abhydrolase_6"/>
    <property type="match status" value="1"/>
</dbReference>
<evidence type="ECO:0000256" key="3">
    <source>
        <dbReference type="ARBA" id="ARBA00022946"/>
    </source>
</evidence>
<evidence type="ECO:0000256" key="5">
    <source>
        <dbReference type="ARBA" id="ARBA00039314"/>
    </source>
</evidence>
<evidence type="ECO:0000256" key="7">
    <source>
        <dbReference type="ARBA" id="ARBA00042645"/>
    </source>
</evidence>
<evidence type="ECO:0000256" key="4">
    <source>
        <dbReference type="ARBA" id="ARBA00039132"/>
    </source>
</evidence>
<accession>A0A937HJK2</accession>
<evidence type="ECO:0000313" key="14">
    <source>
        <dbReference type="Proteomes" id="UP000785783"/>
    </source>
</evidence>
<comment type="caution">
    <text evidence="13">The sequence shown here is derived from an EMBL/GenBank/DDBJ whole genome shotgun (WGS) entry which is preliminary data.</text>
</comment>
<evidence type="ECO:0000256" key="6">
    <source>
        <dbReference type="ARBA" id="ARBA00041520"/>
    </source>
</evidence>
<dbReference type="InterPro" id="IPR029058">
    <property type="entry name" value="AB_hydrolase_fold"/>
</dbReference>
<organism evidence="13 14">
    <name type="scientific">PS1 clade bacterium</name>
    <dbReference type="NCBI Taxonomy" id="2175152"/>
    <lineage>
        <taxon>Bacteria</taxon>
        <taxon>Pseudomonadati</taxon>
        <taxon>Pseudomonadota</taxon>
        <taxon>Alphaproteobacteria</taxon>
        <taxon>PS1 clade</taxon>
    </lineage>
</organism>
<comment type="catalytic activity">
    <reaction evidence="11">
        <text>mycophenolic acid O-acyl-beta-D-glucuronide + H2O = mycophenolate + D-glucuronate + H(+)</text>
        <dbReference type="Rhea" id="RHEA:34179"/>
        <dbReference type="ChEBI" id="CHEBI:15377"/>
        <dbReference type="ChEBI" id="CHEBI:15378"/>
        <dbReference type="ChEBI" id="CHEBI:58720"/>
        <dbReference type="ChEBI" id="CHEBI:62932"/>
        <dbReference type="ChEBI" id="CHEBI:66982"/>
        <dbReference type="EC" id="3.1.1.93"/>
    </reaction>
    <physiologicalReaction direction="left-to-right" evidence="11">
        <dbReference type="Rhea" id="RHEA:34180"/>
    </physiologicalReaction>
</comment>